<proteinExistence type="predicted"/>
<evidence type="ECO:0000256" key="1">
    <source>
        <dbReference type="SAM" id="MobiDB-lite"/>
    </source>
</evidence>
<dbReference type="EMBL" id="JARKHS020025498">
    <property type="protein sequence ID" value="KAK8767398.1"/>
    <property type="molecule type" value="Genomic_DNA"/>
</dbReference>
<feature type="region of interest" description="Disordered" evidence="1">
    <location>
        <begin position="60"/>
        <end position="97"/>
    </location>
</feature>
<dbReference type="Proteomes" id="UP001321473">
    <property type="component" value="Unassembled WGS sequence"/>
</dbReference>
<keyword evidence="3" id="KW-1185">Reference proteome</keyword>
<name>A0AAQ4DY58_AMBAM</name>
<sequence>MSGARRDRPTNTTTSGVDAGHTAPLLSAVCFERCAVVRAVYLLLLWWSERRDPLGNACGSCVSSSRRPRHSLVDNADAPPRGKEAPSSLRLTSRGRRRRRHVARIRFLQSLGRGSDVFGSSDEHRHLSSLRRVKTACAVRVVCFLVVPDIIDTRASALTALPSGYAIRCERCCSGCWWRRLWRSGVQPTPAPEVWERATAALPMAGTATASWHPSARRCPTSRQPSGGALCAATGGRWPSCAAAPSHRRRPTRRRSYPAGPARVELQSLPSQVSPYLPTTRPRCQQVAAYPL</sequence>
<feature type="region of interest" description="Disordered" evidence="1">
    <location>
        <begin position="241"/>
        <end position="262"/>
    </location>
</feature>
<gene>
    <name evidence="2" type="ORF">V5799_005819</name>
</gene>
<comment type="caution">
    <text evidence="2">The sequence shown here is derived from an EMBL/GenBank/DDBJ whole genome shotgun (WGS) entry which is preliminary data.</text>
</comment>
<dbReference type="AlphaFoldDB" id="A0AAQ4DY58"/>
<accession>A0AAQ4DY58</accession>
<organism evidence="2 3">
    <name type="scientific">Amblyomma americanum</name>
    <name type="common">Lone star tick</name>
    <dbReference type="NCBI Taxonomy" id="6943"/>
    <lineage>
        <taxon>Eukaryota</taxon>
        <taxon>Metazoa</taxon>
        <taxon>Ecdysozoa</taxon>
        <taxon>Arthropoda</taxon>
        <taxon>Chelicerata</taxon>
        <taxon>Arachnida</taxon>
        <taxon>Acari</taxon>
        <taxon>Parasitiformes</taxon>
        <taxon>Ixodida</taxon>
        <taxon>Ixodoidea</taxon>
        <taxon>Ixodidae</taxon>
        <taxon>Amblyomminae</taxon>
        <taxon>Amblyomma</taxon>
    </lineage>
</organism>
<feature type="compositionally biased region" description="Basic residues" evidence="1">
    <location>
        <begin position="246"/>
        <end position="256"/>
    </location>
</feature>
<evidence type="ECO:0000313" key="3">
    <source>
        <dbReference type="Proteomes" id="UP001321473"/>
    </source>
</evidence>
<reference evidence="2 3" key="1">
    <citation type="journal article" date="2023" name="Arcadia Sci">
        <title>De novo assembly of a long-read Amblyomma americanum tick genome.</title>
        <authorList>
            <person name="Chou S."/>
            <person name="Poskanzer K.E."/>
            <person name="Rollins M."/>
            <person name="Thuy-Boun P.S."/>
        </authorList>
    </citation>
    <scope>NUCLEOTIDE SEQUENCE [LARGE SCALE GENOMIC DNA]</scope>
    <source>
        <strain evidence="2">F_SG_1</strain>
        <tissue evidence="2">Salivary glands</tissue>
    </source>
</reference>
<protein>
    <submittedName>
        <fullName evidence="2">Uncharacterized protein</fullName>
    </submittedName>
</protein>
<evidence type="ECO:0000313" key="2">
    <source>
        <dbReference type="EMBL" id="KAK8767398.1"/>
    </source>
</evidence>